<keyword evidence="5" id="KW-0969">Cilium</keyword>
<feature type="domain" description="IFT122 first beta-propeller" evidence="9">
    <location>
        <begin position="189"/>
        <end position="296"/>
    </location>
</feature>
<dbReference type="PANTHER" id="PTHR12764">
    <property type="entry name" value="WD REPEAT DOMAIN-RELATED"/>
    <property type="match status" value="1"/>
</dbReference>
<evidence type="ECO:0000256" key="1">
    <source>
        <dbReference type="ARBA" id="ARBA00004138"/>
    </source>
</evidence>
<keyword evidence="4" id="KW-0677">Repeat</keyword>
<accession>A0A9P0H864</accession>
<reference evidence="12" key="1">
    <citation type="submission" date="2022-01" db="EMBL/GenBank/DDBJ databases">
        <authorList>
            <person name="King R."/>
        </authorList>
    </citation>
    <scope>NUCLEOTIDE SEQUENCE</scope>
</reference>
<evidence type="ECO:0000256" key="6">
    <source>
        <dbReference type="ARBA" id="ARBA00023273"/>
    </source>
</evidence>
<dbReference type="EMBL" id="OV725079">
    <property type="protein sequence ID" value="CAH1397071.1"/>
    <property type="molecule type" value="Genomic_DNA"/>
</dbReference>
<dbReference type="InterPro" id="IPR056152">
    <property type="entry name" value="Beta-prop_IFT122_2nd"/>
</dbReference>
<dbReference type="SUPFAM" id="SSF50978">
    <property type="entry name" value="WD40 repeat-like"/>
    <property type="match status" value="2"/>
</dbReference>
<dbReference type="GO" id="GO:0035721">
    <property type="term" value="P:intraciliary retrograde transport"/>
    <property type="evidence" value="ECO:0007669"/>
    <property type="project" value="TreeGrafter"/>
</dbReference>
<evidence type="ECO:0000259" key="9">
    <source>
        <dbReference type="Pfam" id="PF23381"/>
    </source>
</evidence>
<protein>
    <recommendedName>
        <fullName evidence="2">Intraflagellar transport protein 122 homolog</fullName>
    </recommendedName>
</protein>
<dbReference type="InterPro" id="IPR036322">
    <property type="entry name" value="WD40_repeat_dom_sf"/>
</dbReference>
<evidence type="ECO:0000256" key="3">
    <source>
        <dbReference type="ARBA" id="ARBA00022574"/>
    </source>
</evidence>
<keyword evidence="13" id="KW-1185">Reference proteome</keyword>
<dbReference type="PROSITE" id="PS50082">
    <property type="entry name" value="WD_REPEATS_2"/>
    <property type="match status" value="1"/>
</dbReference>
<dbReference type="InterPro" id="IPR056838">
    <property type="entry name" value="Zn_ribbon_IFT122"/>
</dbReference>
<name>A0A9P0H864_NEZVI</name>
<feature type="domain" description="Intraflagellar transport protein 122 homolog TPR" evidence="11">
    <location>
        <begin position="564"/>
        <end position="935"/>
    </location>
</feature>
<dbReference type="Pfam" id="PF23381">
    <property type="entry name" value="Beta-prop_IFT122_1st"/>
    <property type="match status" value="2"/>
</dbReference>
<evidence type="ECO:0000256" key="5">
    <source>
        <dbReference type="ARBA" id="ARBA00023069"/>
    </source>
</evidence>
<gene>
    <name evidence="12" type="ORF">NEZAVI_LOCUS6996</name>
</gene>
<dbReference type="GO" id="GO:0097730">
    <property type="term" value="C:non-motile cilium"/>
    <property type="evidence" value="ECO:0007669"/>
    <property type="project" value="TreeGrafter"/>
</dbReference>
<dbReference type="InterPro" id="IPR015943">
    <property type="entry name" value="WD40/YVTN_repeat-like_dom_sf"/>
</dbReference>
<feature type="domain" description="IFT122 second beta-propeller" evidence="8">
    <location>
        <begin position="301"/>
        <end position="556"/>
    </location>
</feature>
<dbReference type="Gene3D" id="1.25.40.470">
    <property type="match status" value="1"/>
</dbReference>
<dbReference type="Pfam" id="PF25144">
    <property type="entry name" value="Zn_ribbon_IFT122"/>
    <property type="match status" value="1"/>
</dbReference>
<evidence type="ECO:0000259" key="11">
    <source>
        <dbReference type="Pfam" id="PF25295"/>
    </source>
</evidence>
<keyword evidence="3 7" id="KW-0853">WD repeat</keyword>
<evidence type="ECO:0000256" key="7">
    <source>
        <dbReference type="PROSITE-ProRule" id="PRU00221"/>
    </source>
</evidence>
<evidence type="ECO:0000259" key="8">
    <source>
        <dbReference type="Pfam" id="PF23377"/>
    </source>
</evidence>
<feature type="domain" description="IFT122 zinc ribbon" evidence="10">
    <location>
        <begin position="990"/>
        <end position="1037"/>
    </location>
</feature>
<feature type="repeat" description="WD" evidence="7">
    <location>
        <begin position="53"/>
        <end position="84"/>
    </location>
</feature>
<dbReference type="GO" id="GO:0061512">
    <property type="term" value="P:protein localization to cilium"/>
    <property type="evidence" value="ECO:0007669"/>
    <property type="project" value="TreeGrafter"/>
</dbReference>
<feature type="domain" description="IFT122 first beta-propeller" evidence="9">
    <location>
        <begin position="11"/>
        <end position="188"/>
    </location>
</feature>
<dbReference type="AlphaFoldDB" id="A0A9P0H864"/>
<dbReference type="Pfam" id="PF23377">
    <property type="entry name" value="Beta-prop_IFT122_2nd"/>
    <property type="match status" value="1"/>
</dbReference>
<dbReference type="Proteomes" id="UP001152798">
    <property type="component" value="Chromosome 3"/>
</dbReference>
<comment type="subcellular location">
    <subcellularLocation>
        <location evidence="1">Cell projection</location>
        <location evidence="1">Cilium</location>
    </subcellularLocation>
</comment>
<dbReference type="PANTHER" id="PTHR12764:SF4">
    <property type="entry name" value="INTRAFLAGELLAR TRANSPORT PROTEIN 122 HOMOLOG"/>
    <property type="match status" value="1"/>
</dbReference>
<evidence type="ECO:0000313" key="13">
    <source>
        <dbReference type="Proteomes" id="UP001152798"/>
    </source>
</evidence>
<dbReference type="Pfam" id="PF25143">
    <property type="entry name" value="Zn_ribbon_IFT122_C"/>
    <property type="match status" value="1"/>
</dbReference>
<dbReference type="OrthoDB" id="10255582at2759"/>
<proteinExistence type="predicted"/>
<dbReference type="SMART" id="SM00320">
    <property type="entry name" value="WD40"/>
    <property type="match status" value="7"/>
</dbReference>
<dbReference type="Gene3D" id="2.130.10.10">
    <property type="entry name" value="YVTN repeat-like/Quinoprotein amine dehydrogenase"/>
    <property type="match status" value="3"/>
</dbReference>
<dbReference type="GO" id="GO:0030991">
    <property type="term" value="C:intraciliary transport particle A"/>
    <property type="evidence" value="ECO:0007669"/>
    <property type="project" value="TreeGrafter"/>
</dbReference>
<sequence>MRTVPAWVDKVHDKNEQCIYSVCFNPDGSQLVVAAGQRILVYDTNDGSLIQPLKGHEKTVYCVDYGKDGKRFASGSADKNVIIWTSKLEGVLRYSHNDAVQCLEFNPASQLLASCSSNELILWSPVVKSVVRHKIPGRVLSCSWSEDGQLLAIGLSTGIVSIRSRNGEEKIKIERPAKAAIWALAWSKNKETNTDILCVTDWGQTMSFYSSTGQEISEKDRNLGYEPLRASYVGKGEFILVSGSNNCCTLYNKDGVKVSEIGDQQKSWVWSCAHHPTSNFVVLGCQDGTIAYYQVVFSKVHGLYKERYAYRDNLTDVIVQHLLTNQKVKIKCRDLVKKIAIYKNRLAVQLGERVVIYELYSNDSSGMRYRVKEKLAIKVDCYLLVVCSNHVVLCQEKRLQSLTFTGTKEREWEMDSAIKYIKVVGGPPKREGLLLGLANGQVVKIYLDNAFPVQLLKIGYPIRCLDLSPSRKKLAIVDGNERCLVYSLNNPSQPLFQEINAVSVAWNSCCEDMLCFSGNNIFGIKANGFPVHQQKLQGFVVGFCSSKIFCFHNNSMSSIDVPLSAPMYQYLEKKMFREAFEIACLGVTDSDWKVLAFTALDALDLDVARKAFIRTKDLVYLDLIHELQERNEKDKEILNGLVLAYRKKYKEAARAWARAGRQDLALGMYTELRMFDHGQEFVSDSPTERVSLLRKKADWARDTNEPKAAAQVYLAAGDTMRAIEIMANHGWVDMLIDVGRKSNSSDSDIIKIIADTLKNLNHLELAAEMFRKLGDEEELIKVEVEAGQWEKALVAAESDPKFRPIVYLPYARYLAENDKFVLAQKAYQKAGHPEEAFRVVKQLTENAVSESRFNDAGYYYWLLAKQCLQLAGEGEDGMLDKYFLYEKYATIYYAYHSIQRYLEEPFTAYQPESLFNIARFLMQETKTLLPPGVSQFAILYAMSKQARNLGAYKLARQVLSKLQTLKIPAKFQEYVDITSIMVKGKQYQDNEELLIMCYRCSTYNPLMTPPGAKANACTNCGQSFVHSFVTFEVLPLVEFQPESSISEQEALRLLESGSEEEEGWQQEIGNDVQALRPESEIGHDPFTARLLQDLADEVVTVNRSALKTMDLSEVVICRFPKPLKTRYYRNLLPELQVTPCSHCNKIFHMDDFEMKILEKGCCPFCRVPPTSGEEELETSSL</sequence>
<dbReference type="InterPro" id="IPR039857">
    <property type="entry name" value="Ift122/121"/>
</dbReference>
<dbReference type="InterPro" id="IPR056153">
    <property type="entry name" value="Beta-prop_IFT122_1st"/>
</dbReference>
<evidence type="ECO:0000256" key="4">
    <source>
        <dbReference type="ARBA" id="ARBA00022737"/>
    </source>
</evidence>
<dbReference type="GO" id="GO:1905515">
    <property type="term" value="P:non-motile cilium assembly"/>
    <property type="evidence" value="ECO:0007669"/>
    <property type="project" value="TreeGrafter"/>
</dbReference>
<dbReference type="PROSITE" id="PS50294">
    <property type="entry name" value="WD_REPEATS_REGION"/>
    <property type="match status" value="1"/>
</dbReference>
<dbReference type="InterPro" id="IPR001680">
    <property type="entry name" value="WD40_rpt"/>
</dbReference>
<dbReference type="Pfam" id="PF25295">
    <property type="entry name" value="TPR_IFT122"/>
    <property type="match status" value="1"/>
</dbReference>
<keyword evidence="6" id="KW-0966">Cell projection</keyword>
<dbReference type="InterPro" id="IPR057411">
    <property type="entry name" value="TPR_IFT122"/>
</dbReference>
<organism evidence="12 13">
    <name type="scientific">Nezara viridula</name>
    <name type="common">Southern green stink bug</name>
    <name type="synonym">Cimex viridulus</name>
    <dbReference type="NCBI Taxonomy" id="85310"/>
    <lineage>
        <taxon>Eukaryota</taxon>
        <taxon>Metazoa</taxon>
        <taxon>Ecdysozoa</taxon>
        <taxon>Arthropoda</taxon>
        <taxon>Hexapoda</taxon>
        <taxon>Insecta</taxon>
        <taxon>Pterygota</taxon>
        <taxon>Neoptera</taxon>
        <taxon>Paraneoptera</taxon>
        <taxon>Hemiptera</taxon>
        <taxon>Heteroptera</taxon>
        <taxon>Panheteroptera</taxon>
        <taxon>Pentatomomorpha</taxon>
        <taxon>Pentatomoidea</taxon>
        <taxon>Pentatomidae</taxon>
        <taxon>Pentatominae</taxon>
        <taxon>Nezara</taxon>
    </lineage>
</organism>
<evidence type="ECO:0000256" key="2">
    <source>
        <dbReference type="ARBA" id="ARBA00019442"/>
    </source>
</evidence>
<evidence type="ECO:0000313" key="12">
    <source>
        <dbReference type="EMBL" id="CAH1397071.1"/>
    </source>
</evidence>
<evidence type="ECO:0000259" key="10">
    <source>
        <dbReference type="Pfam" id="PF25144"/>
    </source>
</evidence>